<sequence length="209" mass="22498">MENPDQPPEARLIDAAQKAAVPPQSMRRAAEAAGISDGRWRQIVKGYQSTGTGRIPVVAPDDTLARMAIAVGVTPDELAETGRTAAADAQRALLDAGDRPDVELSEVSTERLLAEIRRRIEGAEPQPKLTRLQVRQQRDMEQHASGRSRRRISSQALAGQVDEVVGEAERRQSDYKKAAGTRDPRIPPGDPGAYDPGLPADPDGPEEGA</sequence>
<dbReference type="OrthoDB" id="4764895at2"/>
<dbReference type="EMBL" id="CP027433">
    <property type="protein sequence ID" value="AVL99344.1"/>
    <property type="molecule type" value="Genomic_DNA"/>
</dbReference>
<feature type="region of interest" description="Disordered" evidence="1">
    <location>
        <begin position="118"/>
        <end position="209"/>
    </location>
</feature>
<evidence type="ECO:0000313" key="2">
    <source>
        <dbReference type="EMBL" id="AVL99344.1"/>
    </source>
</evidence>
<keyword evidence="3" id="KW-1185">Reference proteome</keyword>
<proteinExistence type="predicted"/>
<evidence type="ECO:0000256" key="1">
    <source>
        <dbReference type="SAM" id="MobiDB-lite"/>
    </source>
</evidence>
<name>A0A2S0KCC9_9ACTN</name>
<dbReference type="AlphaFoldDB" id="A0A2S0KCC9"/>
<reference evidence="2 3" key="1">
    <citation type="submission" date="2018-03" db="EMBL/GenBank/DDBJ databases">
        <title>Characteristics and genome of n-alkane degrading marine bacteria Gordonia iterans isolated from crude oil contaminated in Tae-an, South Korea.</title>
        <authorList>
            <person name="Lee S.-S."/>
            <person name="Kim H."/>
        </authorList>
    </citation>
    <scope>NUCLEOTIDE SEQUENCE [LARGE SCALE GENOMIC DNA]</scope>
    <source>
        <strain evidence="2 3">Co17</strain>
    </source>
</reference>
<accession>A0A2S0KCC9</accession>
<protein>
    <submittedName>
        <fullName evidence="2">Uncharacterized protein</fullName>
    </submittedName>
</protein>
<dbReference type="RefSeq" id="WP_105941079.1">
    <property type="nucleotide sequence ID" value="NZ_CP027433.1"/>
</dbReference>
<gene>
    <name evidence="2" type="ORF">C6V83_02595</name>
</gene>
<organism evidence="2 3">
    <name type="scientific">Gordonia iterans</name>
    <dbReference type="NCBI Taxonomy" id="1004901"/>
    <lineage>
        <taxon>Bacteria</taxon>
        <taxon>Bacillati</taxon>
        <taxon>Actinomycetota</taxon>
        <taxon>Actinomycetes</taxon>
        <taxon>Mycobacteriales</taxon>
        <taxon>Gordoniaceae</taxon>
        <taxon>Gordonia</taxon>
    </lineage>
</organism>
<dbReference type="Proteomes" id="UP000239814">
    <property type="component" value="Chromosome"/>
</dbReference>
<dbReference type="KEGG" id="git:C6V83_02595"/>
<feature type="compositionally biased region" description="Basic and acidic residues" evidence="1">
    <location>
        <begin position="167"/>
        <end position="185"/>
    </location>
</feature>
<evidence type="ECO:0000313" key="3">
    <source>
        <dbReference type="Proteomes" id="UP000239814"/>
    </source>
</evidence>